<gene>
    <name evidence="1" type="ORF">JAAARDRAFT_48305</name>
</gene>
<organism evidence="1 2">
    <name type="scientific">Jaapia argillacea MUCL 33604</name>
    <dbReference type="NCBI Taxonomy" id="933084"/>
    <lineage>
        <taxon>Eukaryota</taxon>
        <taxon>Fungi</taxon>
        <taxon>Dikarya</taxon>
        <taxon>Basidiomycota</taxon>
        <taxon>Agaricomycotina</taxon>
        <taxon>Agaricomycetes</taxon>
        <taxon>Agaricomycetidae</taxon>
        <taxon>Jaapiales</taxon>
        <taxon>Jaapiaceae</taxon>
        <taxon>Jaapia</taxon>
    </lineage>
</organism>
<keyword evidence="2" id="KW-1185">Reference proteome</keyword>
<evidence type="ECO:0000313" key="1">
    <source>
        <dbReference type="EMBL" id="KDQ56430.1"/>
    </source>
</evidence>
<dbReference type="AlphaFoldDB" id="A0A067PRJ0"/>
<dbReference type="OrthoDB" id="10536289at2759"/>
<dbReference type="EMBL" id="KL197722">
    <property type="protein sequence ID" value="KDQ56430.1"/>
    <property type="molecule type" value="Genomic_DNA"/>
</dbReference>
<proteinExistence type="predicted"/>
<dbReference type="Proteomes" id="UP000027265">
    <property type="component" value="Unassembled WGS sequence"/>
</dbReference>
<sequence>MPSRDRNGYSLELEDISTVTDSNSTVSDKGGVGRTLDKALNNIGQRLELAIGRIAERRFGKGPNVLVGRMLHTDDWDRRDCQHPFCFHGASQRYRQSPPKFLSPGTPTTEKAMQLLFDSFCPDCRAAHKASLVSSREFIHGSERLIEYLNGKNKTCQQLAVQYISAFMYFHDDFRSFFASKGAHESLKNIVLNLLLLGNGPELLSPSQRALVSMEDTESLLAIQEYDALRQAASCVDGTGPELWAQQRFSEDIRPQLFRIANAMIDSVLEPNQSILTGIGLRLLLGVPYLRFYDAEAHLILSTESLLSMWYQLVLNTDPVVRRPLSQLIPLLYEPGCASHTYLWDLVDDSPKVVPPLVLSTVCKYLGSNIVHFPALMLSSELLNLVKLKDNIAKWVPSLDDVLRDPLLYIPYYVTSALFKLSADFHKEQVFALQEAQGGYPIHSPILFTALTTICSHQPRWIDVSSKLEMRPLLQQYIHSSDCNIWSRAETLDSICLGLLCVLVPPKKMVPVKLRLSLTTTDGLTHPTDTVLWVPLPDMFQDPLCEHQPITIPRGPWATIPMHIGHYRTGNHDKGRLVLLSADLQPLSPVVGGSGWPKRLHILAVRVGKGQTNPGAPDPELYWMTQGYLIHAFTLGSSRNSLDPKRVFRSYSGETVG</sequence>
<accession>A0A067PRJ0</accession>
<dbReference type="HOGENOM" id="CLU_417402_0_0_1"/>
<evidence type="ECO:0000313" key="2">
    <source>
        <dbReference type="Proteomes" id="UP000027265"/>
    </source>
</evidence>
<protein>
    <submittedName>
        <fullName evidence="1">Uncharacterized protein</fullName>
    </submittedName>
</protein>
<name>A0A067PRJ0_9AGAM</name>
<reference evidence="2" key="1">
    <citation type="journal article" date="2014" name="Proc. Natl. Acad. Sci. U.S.A.">
        <title>Extensive sampling of basidiomycete genomes demonstrates inadequacy of the white-rot/brown-rot paradigm for wood decay fungi.</title>
        <authorList>
            <person name="Riley R."/>
            <person name="Salamov A.A."/>
            <person name="Brown D.W."/>
            <person name="Nagy L.G."/>
            <person name="Floudas D."/>
            <person name="Held B.W."/>
            <person name="Levasseur A."/>
            <person name="Lombard V."/>
            <person name="Morin E."/>
            <person name="Otillar R."/>
            <person name="Lindquist E.A."/>
            <person name="Sun H."/>
            <person name="LaButti K.M."/>
            <person name="Schmutz J."/>
            <person name="Jabbour D."/>
            <person name="Luo H."/>
            <person name="Baker S.E."/>
            <person name="Pisabarro A.G."/>
            <person name="Walton J.D."/>
            <person name="Blanchette R.A."/>
            <person name="Henrissat B."/>
            <person name="Martin F."/>
            <person name="Cullen D."/>
            <person name="Hibbett D.S."/>
            <person name="Grigoriev I.V."/>
        </authorList>
    </citation>
    <scope>NUCLEOTIDE SEQUENCE [LARGE SCALE GENOMIC DNA]</scope>
    <source>
        <strain evidence="2">MUCL 33604</strain>
    </source>
</reference>
<dbReference type="InParanoid" id="A0A067PRJ0"/>